<feature type="domain" description="O-methyltransferase C-terminal" evidence="5">
    <location>
        <begin position="164"/>
        <end position="367"/>
    </location>
</feature>
<dbReference type="InterPro" id="IPR001077">
    <property type="entry name" value="COMT_C"/>
</dbReference>
<dbReference type="Pfam" id="PF00891">
    <property type="entry name" value="Methyltransf_2"/>
    <property type="match status" value="1"/>
</dbReference>
<dbReference type="InterPro" id="IPR016461">
    <property type="entry name" value="COMT-like"/>
</dbReference>
<dbReference type="OrthoDB" id="1535081at2759"/>
<dbReference type="SUPFAM" id="SSF46785">
    <property type="entry name" value="Winged helix' DNA-binding domain"/>
    <property type="match status" value="1"/>
</dbReference>
<proteinExistence type="predicted"/>
<dbReference type="PANTHER" id="PTHR43712">
    <property type="entry name" value="PUTATIVE (AFU_ORTHOLOGUE AFUA_4G14580)-RELATED"/>
    <property type="match status" value="1"/>
</dbReference>
<evidence type="ECO:0000256" key="1">
    <source>
        <dbReference type="ARBA" id="ARBA00022603"/>
    </source>
</evidence>
<reference evidence="7" key="1">
    <citation type="journal article" date="2017" name="Genome Biol.">
        <title>Comparative genomics reveals high biological diversity and specific adaptations in the industrially and medically important fungal genus Aspergillus.</title>
        <authorList>
            <person name="de Vries R.P."/>
            <person name="Riley R."/>
            <person name="Wiebenga A."/>
            <person name="Aguilar-Osorio G."/>
            <person name="Amillis S."/>
            <person name="Uchima C.A."/>
            <person name="Anderluh G."/>
            <person name="Asadollahi M."/>
            <person name="Askin M."/>
            <person name="Barry K."/>
            <person name="Battaglia E."/>
            <person name="Bayram O."/>
            <person name="Benocci T."/>
            <person name="Braus-Stromeyer S.A."/>
            <person name="Caldana C."/>
            <person name="Canovas D."/>
            <person name="Cerqueira G.C."/>
            <person name="Chen F."/>
            <person name="Chen W."/>
            <person name="Choi C."/>
            <person name="Clum A."/>
            <person name="Dos Santos R.A."/>
            <person name="Damasio A.R."/>
            <person name="Diallinas G."/>
            <person name="Emri T."/>
            <person name="Fekete E."/>
            <person name="Flipphi M."/>
            <person name="Freyberg S."/>
            <person name="Gallo A."/>
            <person name="Gournas C."/>
            <person name="Habgood R."/>
            <person name="Hainaut M."/>
            <person name="Harispe M.L."/>
            <person name="Henrissat B."/>
            <person name="Hilden K.S."/>
            <person name="Hope R."/>
            <person name="Hossain A."/>
            <person name="Karabika E."/>
            <person name="Karaffa L."/>
            <person name="Karanyi Z."/>
            <person name="Krasevec N."/>
            <person name="Kuo A."/>
            <person name="Kusch H."/>
            <person name="LaButti K."/>
            <person name="Lagendijk E.L."/>
            <person name="Lapidus A."/>
            <person name="Levasseur A."/>
            <person name="Lindquist E."/>
            <person name="Lipzen A."/>
            <person name="Logrieco A.F."/>
            <person name="MacCabe A."/>
            <person name="Maekelae M.R."/>
            <person name="Malavazi I."/>
            <person name="Melin P."/>
            <person name="Meyer V."/>
            <person name="Mielnichuk N."/>
            <person name="Miskei M."/>
            <person name="Molnar A.P."/>
            <person name="Mule G."/>
            <person name="Ngan C.Y."/>
            <person name="Orejas M."/>
            <person name="Orosz E."/>
            <person name="Ouedraogo J.P."/>
            <person name="Overkamp K.M."/>
            <person name="Park H.-S."/>
            <person name="Perrone G."/>
            <person name="Piumi F."/>
            <person name="Punt P.J."/>
            <person name="Ram A.F."/>
            <person name="Ramon A."/>
            <person name="Rauscher S."/>
            <person name="Record E."/>
            <person name="Riano-Pachon D.M."/>
            <person name="Robert V."/>
            <person name="Roehrig J."/>
            <person name="Ruller R."/>
            <person name="Salamov A."/>
            <person name="Salih N.S."/>
            <person name="Samson R.A."/>
            <person name="Sandor E."/>
            <person name="Sanguinetti M."/>
            <person name="Schuetze T."/>
            <person name="Sepcic K."/>
            <person name="Shelest E."/>
            <person name="Sherlock G."/>
            <person name="Sophianopoulou V."/>
            <person name="Squina F.M."/>
            <person name="Sun H."/>
            <person name="Susca A."/>
            <person name="Todd R.B."/>
            <person name="Tsang A."/>
            <person name="Unkles S.E."/>
            <person name="van de Wiele N."/>
            <person name="van Rossen-Uffink D."/>
            <person name="Oliveira J.V."/>
            <person name="Vesth T.C."/>
            <person name="Visser J."/>
            <person name="Yu J.-H."/>
            <person name="Zhou M."/>
            <person name="Andersen M.R."/>
            <person name="Archer D.B."/>
            <person name="Baker S.E."/>
            <person name="Benoit I."/>
            <person name="Brakhage A.A."/>
            <person name="Braus G.H."/>
            <person name="Fischer R."/>
            <person name="Frisvad J.C."/>
            <person name="Goldman G.H."/>
            <person name="Houbraken J."/>
            <person name="Oakley B."/>
            <person name="Pocsi I."/>
            <person name="Scazzocchio C."/>
            <person name="Seiboth B."/>
            <person name="vanKuyk P.A."/>
            <person name="Wortman J."/>
            <person name="Dyer P.S."/>
            <person name="Grigoriev I.V."/>
        </authorList>
    </citation>
    <scope>NUCLEOTIDE SEQUENCE [LARGE SCALE GENOMIC DNA]</scope>
    <source>
        <strain evidence="7">CBS 506.65</strain>
    </source>
</reference>
<evidence type="ECO:0000259" key="5">
    <source>
        <dbReference type="Pfam" id="PF00891"/>
    </source>
</evidence>
<dbReference type="InterPro" id="IPR029063">
    <property type="entry name" value="SAM-dependent_MTases_sf"/>
</dbReference>
<evidence type="ECO:0000313" key="6">
    <source>
        <dbReference type="EMBL" id="OJJ45160.1"/>
    </source>
</evidence>
<dbReference type="GO" id="GO:0044550">
    <property type="term" value="P:secondary metabolite biosynthetic process"/>
    <property type="evidence" value="ECO:0007669"/>
    <property type="project" value="UniProtKB-ARBA"/>
</dbReference>
<dbReference type="RefSeq" id="XP_022579670.1">
    <property type="nucleotide sequence ID" value="XM_022720765.1"/>
</dbReference>
<name>A0A1L9SD60_9EURO</name>
<dbReference type="VEuPathDB" id="FungiDB:ASPZODRAFT_100391"/>
<feature type="active site" description="Proton acceptor" evidence="4">
    <location>
        <position position="297"/>
    </location>
</feature>
<dbReference type="PIRSF" id="PIRSF005739">
    <property type="entry name" value="O-mtase"/>
    <property type="match status" value="1"/>
</dbReference>
<evidence type="ECO:0000256" key="2">
    <source>
        <dbReference type="ARBA" id="ARBA00022679"/>
    </source>
</evidence>
<dbReference type="Gene3D" id="1.10.10.10">
    <property type="entry name" value="Winged helix-like DNA-binding domain superfamily/Winged helix DNA-binding domain"/>
    <property type="match status" value="1"/>
</dbReference>
<sequence length="391" mass="43044">MSFWEARVKQIDDLTASLQSPDGLNPDTRAAALASARKLLDALESPAERIMRDMVMYPAILMAIRMGVQLGIFTGIRPEGTTLAKIAETSGADPIVINQVIRPLVATGYVLQDGQTFKPSALTTAMAGSTMQATARACFDVGNMCTAKAPEFFRKNNNQFPASINETPFQLAMGTQLPFFGWLGENPALAADFHSWMAWKEQATLKWTDWFDIQTRILDGFTDDGVLLVDVAGGAGQYLTQFRARFPHQQGRLVLQDLPQVVASMTGLPGAELQEYDFFNPQPIQGARVYFLHWVLHDWSDAHCRSILANIVAAMKPGYSRLIIHETILPESDCDLMSASMSVMMMALVAAFERSEGQWRELLSSVGLTAVTFFQPPGMGEGIIEAIKLVE</sequence>
<evidence type="ECO:0000313" key="7">
    <source>
        <dbReference type="Proteomes" id="UP000184188"/>
    </source>
</evidence>
<dbReference type="PROSITE" id="PS51683">
    <property type="entry name" value="SAM_OMT_II"/>
    <property type="match status" value="1"/>
</dbReference>
<keyword evidence="7" id="KW-1185">Reference proteome</keyword>
<evidence type="ECO:0000256" key="3">
    <source>
        <dbReference type="ARBA" id="ARBA00022691"/>
    </source>
</evidence>
<dbReference type="AlphaFoldDB" id="A0A1L9SD60"/>
<accession>A0A1L9SD60</accession>
<dbReference type="Proteomes" id="UP000184188">
    <property type="component" value="Unassembled WGS sequence"/>
</dbReference>
<dbReference type="InterPro" id="IPR036388">
    <property type="entry name" value="WH-like_DNA-bd_sf"/>
</dbReference>
<dbReference type="EMBL" id="KV878346">
    <property type="protein sequence ID" value="OJJ45160.1"/>
    <property type="molecule type" value="Genomic_DNA"/>
</dbReference>
<dbReference type="Gene3D" id="3.40.50.150">
    <property type="entry name" value="Vaccinia Virus protein VP39"/>
    <property type="match status" value="1"/>
</dbReference>
<dbReference type="InterPro" id="IPR036390">
    <property type="entry name" value="WH_DNA-bd_sf"/>
</dbReference>
<organism evidence="6 7">
    <name type="scientific">Penicilliopsis zonata CBS 506.65</name>
    <dbReference type="NCBI Taxonomy" id="1073090"/>
    <lineage>
        <taxon>Eukaryota</taxon>
        <taxon>Fungi</taxon>
        <taxon>Dikarya</taxon>
        <taxon>Ascomycota</taxon>
        <taxon>Pezizomycotina</taxon>
        <taxon>Eurotiomycetes</taxon>
        <taxon>Eurotiomycetidae</taxon>
        <taxon>Eurotiales</taxon>
        <taxon>Aspergillaceae</taxon>
        <taxon>Penicilliopsis</taxon>
    </lineage>
</organism>
<keyword evidence="1" id="KW-0489">Methyltransferase</keyword>
<keyword evidence="3" id="KW-0949">S-adenosyl-L-methionine</keyword>
<dbReference type="GeneID" id="34607230"/>
<dbReference type="SUPFAM" id="SSF53335">
    <property type="entry name" value="S-adenosyl-L-methionine-dependent methyltransferases"/>
    <property type="match status" value="1"/>
</dbReference>
<protein>
    <recommendedName>
        <fullName evidence="5">O-methyltransferase C-terminal domain-containing protein</fullName>
    </recommendedName>
</protein>
<evidence type="ECO:0000256" key="4">
    <source>
        <dbReference type="PIRSR" id="PIRSR005739-1"/>
    </source>
</evidence>
<dbReference type="PANTHER" id="PTHR43712:SF1">
    <property type="entry name" value="HYPOTHETICAL O-METHYLTRANSFERASE (EUROFUNG)-RELATED"/>
    <property type="match status" value="1"/>
</dbReference>
<dbReference type="GO" id="GO:0008171">
    <property type="term" value="F:O-methyltransferase activity"/>
    <property type="evidence" value="ECO:0007669"/>
    <property type="project" value="InterPro"/>
</dbReference>
<gene>
    <name evidence="6" type="ORF">ASPZODRAFT_100391</name>
</gene>
<dbReference type="GO" id="GO:0032259">
    <property type="term" value="P:methylation"/>
    <property type="evidence" value="ECO:0007669"/>
    <property type="project" value="UniProtKB-KW"/>
</dbReference>
<keyword evidence="2" id="KW-0808">Transferase</keyword>